<dbReference type="EMBL" id="FNSA01000003">
    <property type="protein sequence ID" value="SEC66961.1"/>
    <property type="molecule type" value="Genomic_DNA"/>
</dbReference>
<keyword evidence="2" id="KW-1185">Reference proteome</keyword>
<evidence type="ECO:0000313" key="2">
    <source>
        <dbReference type="Proteomes" id="UP000182241"/>
    </source>
</evidence>
<sequence length="133" mass="14862">MSTGLQPRRPDLRGKCQTAAKELAAQDPNLRVVRGWYIDIDWGEQEHWWCERPDGAIIDPTVEQFPTGHVEALRRYREYAGVHPCPGCGIPVEGEFGYCCGPCNGADVGVPLGICTCDYDSRLIDLYDRFGSE</sequence>
<evidence type="ECO:0000313" key="1">
    <source>
        <dbReference type="EMBL" id="SEC66961.1"/>
    </source>
</evidence>
<gene>
    <name evidence="1" type="ORF">SAMN04489793_2869</name>
</gene>
<reference evidence="2" key="1">
    <citation type="submission" date="2016-10" db="EMBL/GenBank/DDBJ databases">
        <authorList>
            <person name="Varghese N."/>
            <person name="Submissions S."/>
        </authorList>
    </citation>
    <scope>NUCLEOTIDE SEQUENCE [LARGE SCALE GENOMIC DNA]</scope>
    <source>
        <strain evidence="2">DSM 44234</strain>
    </source>
</reference>
<name>A0A1H4UF85_TSUTY</name>
<accession>A0A1H4UF85</accession>
<dbReference type="AlphaFoldDB" id="A0A1H4UF85"/>
<dbReference type="Proteomes" id="UP000182241">
    <property type="component" value="Unassembled WGS sequence"/>
</dbReference>
<dbReference type="OrthoDB" id="9792518at2"/>
<proteinExistence type="predicted"/>
<dbReference type="STRING" id="57704.SAMN04489793_2869"/>
<protein>
    <submittedName>
        <fullName evidence="1">Uncharacterized protein</fullName>
    </submittedName>
</protein>
<dbReference type="RefSeq" id="WP_068741731.1">
    <property type="nucleotide sequence ID" value="NZ_FNSA01000003.1"/>
</dbReference>
<organism evidence="1 2">
    <name type="scientific">Tsukamurella tyrosinosolvens</name>
    <dbReference type="NCBI Taxonomy" id="57704"/>
    <lineage>
        <taxon>Bacteria</taxon>
        <taxon>Bacillati</taxon>
        <taxon>Actinomycetota</taxon>
        <taxon>Actinomycetes</taxon>
        <taxon>Mycobacteriales</taxon>
        <taxon>Tsukamurellaceae</taxon>
        <taxon>Tsukamurella</taxon>
    </lineage>
</organism>